<dbReference type="AlphaFoldDB" id="A0A2H0WPI3"/>
<dbReference type="EMBL" id="PEZI01000042">
    <property type="protein sequence ID" value="PIS14556.1"/>
    <property type="molecule type" value="Genomic_DNA"/>
</dbReference>
<sequence length="328" mass="37599">MKKRKICLLPFLGGLLVILILLFVGVLQVKGARERYCLAQTHLQFPIDVPMDGDKWDFFSSCYNQLTLSDAGKIFLGSRRQELSEAKRIAELNAVMTKYPNKDSQQYKAAREEFCVLTGRPAEEREQAVANIRQYLGMTDIPVDFICSRFNTLPGDTGTDYNNPAIEHYEAALFGFQVDPKTNYIVEVGEAERRWGTNEDGTRWFENMPKYDNTPRYTTPESIKPVAEAFMTKNQDIFGVDISQMTYEYRGSKIENHFVKWTDYNSPHTKEHEMCGDVDRDNEAAYQNDKGAWCIKQTDTLYPTVFLTITQGGQVAVYDNDGFEIDKL</sequence>
<organism evidence="1 2">
    <name type="scientific">Candidatus Shapirobacteria bacterium CG09_land_8_20_14_0_10_39_12</name>
    <dbReference type="NCBI Taxonomy" id="1974885"/>
    <lineage>
        <taxon>Bacteria</taxon>
        <taxon>Candidatus Shapironibacteriota</taxon>
    </lineage>
</organism>
<evidence type="ECO:0000313" key="2">
    <source>
        <dbReference type="Proteomes" id="UP000230775"/>
    </source>
</evidence>
<comment type="caution">
    <text evidence="1">The sequence shown here is derived from an EMBL/GenBank/DDBJ whole genome shotgun (WGS) entry which is preliminary data.</text>
</comment>
<reference evidence="2" key="1">
    <citation type="submission" date="2017-09" db="EMBL/GenBank/DDBJ databases">
        <title>Depth-based differentiation of microbial function through sediment-hosted aquifers and enrichment of novel symbionts in the deep terrestrial subsurface.</title>
        <authorList>
            <person name="Probst A.J."/>
            <person name="Ladd B."/>
            <person name="Jarett J.K."/>
            <person name="Geller-Mcgrath D.E."/>
            <person name="Sieber C.M.K."/>
            <person name="Emerson J.B."/>
            <person name="Anantharaman K."/>
            <person name="Thomas B.C."/>
            <person name="Malmstrom R."/>
            <person name="Stieglmeier M."/>
            <person name="Klingl A."/>
            <person name="Woyke T."/>
            <person name="Ryan C.M."/>
            <person name="Banfield J.F."/>
        </authorList>
    </citation>
    <scope>NUCLEOTIDE SEQUENCE [LARGE SCALE GENOMIC DNA]</scope>
</reference>
<dbReference type="Proteomes" id="UP000230775">
    <property type="component" value="Unassembled WGS sequence"/>
</dbReference>
<proteinExistence type="predicted"/>
<gene>
    <name evidence="1" type="ORF">COT64_01995</name>
</gene>
<protein>
    <submittedName>
        <fullName evidence="1">Uncharacterized protein</fullName>
    </submittedName>
</protein>
<accession>A0A2H0WPI3</accession>
<name>A0A2H0WPI3_9BACT</name>
<evidence type="ECO:0000313" key="1">
    <source>
        <dbReference type="EMBL" id="PIS14556.1"/>
    </source>
</evidence>